<evidence type="ECO:0000313" key="6">
    <source>
        <dbReference type="EMBL" id="ROS40333.1"/>
    </source>
</evidence>
<dbReference type="RefSeq" id="WP_208722366.1">
    <property type="nucleotide sequence ID" value="NZ_CBDRBM010000010.1"/>
</dbReference>
<keyword evidence="1" id="KW-0805">Transcription regulation</keyword>
<sequence>MSPRGRPRAFDRDAALDEAMYVFWERGYEGTSLSDLTAAMKIGSPSLYAAFGGKEALFREAIERYRERFGHRPPEGETARDAVEAWLRESARGYVEEGHPRGCMVVLAALNCTEQNRPVREFLAAKRRNNLTGVAARLRRAVAEGDLPEDADIEGIVRFYGTILHGMSIQARDGAELADLEAVIDTAMSAWPRFLGKKTAPG</sequence>
<dbReference type="InterPro" id="IPR009057">
    <property type="entry name" value="Homeodomain-like_sf"/>
</dbReference>
<dbReference type="Gene3D" id="1.10.357.10">
    <property type="entry name" value="Tetracycline Repressor, domain 2"/>
    <property type="match status" value="1"/>
</dbReference>
<dbReference type="PROSITE" id="PS50977">
    <property type="entry name" value="HTH_TETR_2"/>
    <property type="match status" value="1"/>
</dbReference>
<name>A0A3N2GUT1_9PSEU</name>
<protein>
    <submittedName>
        <fullName evidence="6">TetR family transcriptional regulator</fullName>
    </submittedName>
</protein>
<gene>
    <name evidence="6" type="ORF">EDD35_2665</name>
</gene>
<dbReference type="SUPFAM" id="SSF46689">
    <property type="entry name" value="Homeodomain-like"/>
    <property type="match status" value="1"/>
</dbReference>
<keyword evidence="3" id="KW-0804">Transcription</keyword>
<evidence type="ECO:0000256" key="1">
    <source>
        <dbReference type="ARBA" id="ARBA00023015"/>
    </source>
</evidence>
<dbReference type="GO" id="GO:0003677">
    <property type="term" value="F:DNA binding"/>
    <property type="evidence" value="ECO:0007669"/>
    <property type="project" value="UniProtKB-UniRule"/>
</dbReference>
<keyword evidence="2 4" id="KW-0238">DNA-binding</keyword>
<evidence type="ECO:0000259" key="5">
    <source>
        <dbReference type="PROSITE" id="PS50977"/>
    </source>
</evidence>
<evidence type="ECO:0000256" key="2">
    <source>
        <dbReference type="ARBA" id="ARBA00023125"/>
    </source>
</evidence>
<dbReference type="SUPFAM" id="SSF48498">
    <property type="entry name" value="Tetracyclin repressor-like, C-terminal domain"/>
    <property type="match status" value="1"/>
</dbReference>
<evidence type="ECO:0000256" key="4">
    <source>
        <dbReference type="PROSITE-ProRule" id="PRU00335"/>
    </source>
</evidence>
<dbReference type="PROSITE" id="PS01081">
    <property type="entry name" value="HTH_TETR_1"/>
    <property type="match status" value="1"/>
</dbReference>
<dbReference type="Pfam" id="PF00440">
    <property type="entry name" value="TetR_N"/>
    <property type="match status" value="1"/>
</dbReference>
<organism evidence="6 7">
    <name type="scientific">Amycolatopsis thermoflava</name>
    <dbReference type="NCBI Taxonomy" id="84480"/>
    <lineage>
        <taxon>Bacteria</taxon>
        <taxon>Bacillati</taxon>
        <taxon>Actinomycetota</taxon>
        <taxon>Actinomycetes</taxon>
        <taxon>Pseudonocardiales</taxon>
        <taxon>Pseudonocardiaceae</taxon>
        <taxon>Amycolatopsis</taxon>
        <taxon>Amycolatopsis methanolica group</taxon>
    </lineage>
</organism>
<dbReference type="InterPro" id="IPR036271">
    <property type="entry name" value="Tet_transcr_reg_TetR-rel_C_sf"/>
</dbReference>
<dbReference type="InterPro" id="IPR011075">
    <property type="entry name" value="TetR_C"/>
</dbReference>
<dbReference type="Pfam" id="PF16925">
    <property type="entry name" value="TetR_C_13"/>
    <property type="match status" value="1"/>
</dbReference>
<evidence type="ECO:0000313" key="7">
    <source>
        <dbReference type="Proteomes" id="UP000274843"/>
    </source>
</evidence>
<comment type="caution">
    <text evidence="6">The sequence shown here is derived from an EMBL/GenBank/DDBJ whole genome shotgun (WGS) entry which is preliminary data.</text>
</comment>
<dbReference type="GeneID" id="301844061"/>
<proteinExistence type="predicted"/>
<evidence type="ECO:0000256" key="3">
    <source>
        <dbReference type="ARBA" id="ARBA00023163"/>
    </source>
</evidence>
<feature type="DNA-binding region" description="H-T-H motif" evidence="4">
    <location>
        <begin position="32"/>
        <end position="51"/>
    </location>
</feature>
<dbReference type="Gene3D" id="1.10.10.60">
    <property type="entry name" value="Homeodomain-like"/>
    <property type="match status" value="1"/>
</dbReference>
<feature type="domain" description="HTH tetR-type" evidence="5">
    <location>
        <begin position="9"/>
        <end position="69"/>
    </location>
</feature>
<dbReference type="EMBL" id="RKHY01000001">
    <property type="protein sequence ID" value="ROS40333.1"/>
    <property type="molecule type" value="Genomic_DNA"/>
</dbReference>
<keyword evidence="7" id="KW-1185">Reference proteome</keyword>
<dbReference type="InterPro" id="IPR001647">
    <property type="entry name" value="HTH_TetR"/>
</dbReference>
<dbReference type="InterPro" id="IPR023772">
    <property type="entry name" value="DNA-bd_HTH_TetR-type_CS"/>
</dbReference>
<accession>A0A3N2GUT1</accession>
<reference evidence="6 7" key="1">
    <citation type="submission" date="2018-11" db="EMBL/GenBank/DDBJ databases">
        <title>Sequencing the genomes of 1000 actinobacteria strains.</title>
        <authorList>
            <person name="Klenk H.-P."/>
        </authorList>
    </citation>
    <scope>NUCLEOTIDE SEQUENCE [LARGE SCALE GENOMIC DNA]</scope>
    <source>
        <strain evidence="6 7">DSM 44348</strain>
    </source>
</reference>
<dbReference type="PANTHER" id="PTHR47506:SF1">
    <property type="entry name" value="HTH-TYPE TRANSCRIPTIONAL REGULATOR YJDC"/>
    <property type="match status" value="1"/>
</dbReference>
<dbReference type="PANTHER" id="PTHR47506">
    <property type="entry name" value="TRANSCRIPTIONAL REGULATORY PROTEIN"/>
    <property type="match status" value="1"/>
</dbReference>
<dbReference type="Proteomes" id="UP000274843">
    <property type="component" value="Unassembled WGS sequence"/>
</dbReference>
<dbReference type="AlphaFoldDB" id="A0A3N2GUT1"/>